<proteinExistence type="predicted"/>
<keyword evidence="3" id="KW-1185">Reference proteome</keyword>
<accession>A0A7I4YSD8</accession>
<dbReference type="AlphaFoldDB" id="A0A7I4YSD8"/>
<dbReference type="Pfam" id="PF04155">
    <property type="entry name" value="Ground-like"/>
    <property type="match status" value="1"/>
</dbReference>
<dbReference type="Proteomes" id="UP000025227">
    <property type="component" value="Unplaced"/>
</dbReference>
<reference evidence="4" key="1">
    <citation type="submission" date="2020-12" db="UniProtKB">
        <authorList>
            <consortium name="WormBaseParasite"/>
        </authorList>
    </citation>
    <scope>IDENTIFICATION</scope>
    <source>
        <strain evidence="4">MHco3</strain>
    </source>
</reference>
<feature type="domain" description="Ground-like" evidence="2">
    <location>
        <begin position="57"/>
        <end position="127"/>
    </location>
</feature>
<keyword evidence="1" id="KW-0732">Signal</keyword>
<dbReference type="InterPro" id="IPR007284">
    <property type="entry name" value="Ground-like_dom"/>
</dbReference>
<evidence type="ECO:0000313" key="4">
    <source>
        <dbReference type="WBParaSite" id="HCON_00128210-00001"/>
    </source>
</evidence>
<sequence length="129" mass="14080">MAFSYTLCLSLILAMVITTESLFFGGGGGGGCCGGCGRKKRSTEDMERERFDAEHSDKLCNSPELKRIIRKNMASDPAKSKFNLVNALYPEGDHFFVVCTTGDSLYSAPRSSIFCSSSSFNHTCYVFGV</sequence>
<evidence type="ECO:0000313" key="3">
    <source>
        <dbReference type="Proteomes" id="UP000025227"/>
    </source>
</evidence>
<evidence type="ECO:0000256" key="1">
    <source>
        <dbReference type="SAM" id="SignalP"/>
    </source>
</evidence>
<dbReference type="OrthoDB" id="5841743at2759"/>
<evidence type="ECO:0000259" key="2">
    <source>
        <dbReference type="Pfam" id="PF04155"/>
    </source>
</evidence>
<dbReference type="WBParaSite" id="HCON_00128210-00001">
    <property type="protein sequence ID" value="HCON_00128210-00001"/>
    <property type="gene ID" value="HCON_00128210"/>
</dbReference>
<feature type="signal peptide" evidence="1">
    <location>
        <begin position="1"/>
        <end position="21"/>
    </location>
</feature>
<protein>
    <submittedName>
        <fullName evidence="4">Ground-like domain-containing protein</fullName>
    </submittedName>
</protein>
<organism evidence="3 4">
    <name type="scientific">Haemonchus contortus</name>
    <name type="common">Barber pole worm</name>
    <dbReference type="NCBI Taxonomy" id="6289"/>
    <lineage>
        <taxon>Eukaryota</taxon>
        <taxon>Metazoa</taxon>
        <taxon>Ecdysozoa</taxon>
        <taxon>Nematoda</taxon>
        <taxon>Chromadorea</taxon>
        <taxon>Rhabditida</taxon>
        <taxon>Rhabditina</taxon>
        <taxon>Rhabditomorpha</taxon>
        <taxon>Strongyloidea</taxon>
        <taxon>Trichostrongylidae</taxon>
        <taxon>Haemonchus</taxon>
    </lineage>
</organism>
<feature type="chain" id="PRO_5035468900" evidence="1">
    <location>
        <begin position="22"/>
        <end position="129"/>
    </location>
</feature>
<name>A0A7I4YSD8_HAECO</name>